<dbReference type="Pfam" id="PF00324">
    <property type="entry name" value="AA_permease"/>
    <property type="match status" value="1"/>
</dbReference>
<feature type="region of interest" description="Disordered" evidence="5">
    <location>
        <begin position="445"/>
        <end position="470"/>
    </location>
</feature>
<evidence type="ECO:0000256" key="5">
    <source>
        <dbReference type="SAM" id="MobiDB-lite"/>
    </source>
</evidence>
<dbReference type="PANTHER" id="PTHR42770">
    <property type="entry name" value="AMINO ACID TRANSPORTER-RELATED"/>
    <property type="match status" value="1"/>
</dbReference>
<feature type="transmembrane region" description="Helical" evidence="6">
    <location>
        <begin position="232"/>
        <end position="254"/>
    </location>
</feature>
<gene>
    <name evidence="8" type="ORF">C7M71_029580</name>
</gene>
<evidence type="ECO:0000256" key="3">
    <source>
        <dbReference type="ARBA" id="ARBA00022989"/>
    </source>
</evidence>
<dbReference type="OrthoDB" id="138827at2"/>
<accession>A0A345T4K9</accession>
<feature type="transmembrane region" description="Helical" evidence="6">
    <location>
        <begin position="353"/>
        <end position="375"/>
    </location>
</feature>
<evidence type="ECO:0000256" key="6">
    <source>
        <dbReference type="SAM" id="Phobius"/>
    </source>
</evidence>
<feature type="transmembrane region" description="Helical" evidence="6">
    <location>
        <begin position="327"/>
        <end position="347"/>
    </location>
</feature>
<dbReference type="AlphaFoldDB" id="A0A345T4K9"/>
<feature type="compositionally biased region" description="Low complexity" evidence="5">
    <location>
        <begin position="451"/>
        <end position="470"/>
    </location>
</feature>
<feature type="domain" description="Amino acid permease/ SLC12A" evidence="7">
    <location>
        <begin position="22"/>
        <end position="416"/>
    </location>
</feature>
<dbReference type="GO" id="GO:0055085">
    <property type="term" value="P:transmembrane transport"/>
    <property type="evidence" value="ECO:0007669"/>
    <property type="project" value="InterPro"/>
</dbReference>
<keyword evidence="4 6" id="KW-0472">Membrane</keyword>
<dbReference type="GO" id="GO:0016020">
    <property type="term" value="C:membrane"/>
    <property type="evidence" value="ECO:0007669"/>
    <property type="project" value="UniProtKB-SubCell"/>
</dbReference>
<sequence>MTGTSTTAQPRLKRVLGLPGLTLFGLTYLAPVTVFTTYGAVTGVTDGHLPAAYVIALVVMLFTAFSYGRMVRAFPTAGSAYTYTQQTFGGHVGFMVGWTLMLDYLFLPMINFLLIGIYLHSQFPAVPQQVFVLAALVLALVLNVLGVDSISRLSMLVVALAGILVVVFVALSVHHVSGHGAAAPFGSFVPGSAGMGAAFSGAAILALSFLGFDAVSTMSEEAKDPRRTIPRAILLTTVVGGLLFILVSWMGALVHPDPSFADPDSAGLDIMAKLGGSAFTSFFVAVYVAGAFGSAVTTQASVSRILYSMGRDGVLPRRVFGALHPRFRTPVTATAVVSAVGLVALFISLDNAVVMVNFGALIAFSVVNLSVVKHYLVDQGRRSRRDLLSYGVLPLVGFVLTLWLWTSLTGVTFAVGLCWMGAGFLYLLFLTRLFSRRPPVMSFSDAQTDGPADGAAEGRATAPAAGAAQP</sequence>
<reference evidence="9" key="1">
    <citation type="submission" date="2018-07" db="EMBL/GenBank/DDBJ databases">
        <title>Streptacidiphilus bronchialis DSM 106435 chromosome.</title>
        <authorList>
            <person name="Batra D."/>
            <person name="Gulvik C.A."/>
        </authorList>
    </citation>
    <scope>NUCLEOTIDE SEQUENCE [LARGE SCALE GENOMIC DNA]</scope>
    <source>
        <strain evidence="9">DSM 106435</strain>
    </source>
</reference>
<evidence type="ECO:0000256" key="4">
    <source>
        <dbReference type="ARBA" id="ARBA00023136"/>
    </source>
</evidence>
<dbReference type="RefSeq" id="WP_111493479.1">
    <property type="nucleotide sequence ID" value="NZ_CP031264.1"/>
</dbReference>
<feature type="transmembrane region" description="Helical" evidence="6">
    <location>
        <begin position="387"/>
        <end position="405"/>
    </location>
</feature>
<feature type="transmembrane region" description="Helical" evidence="6">
    <location>
        <begin position="47"/>
        <end position="67"/>
    </location>
</feature>
<name>A0A345T4K9_9ACTN</name>
<organism evidence="8 9">
    <name type="scientific">Peterkaempfera bronchialis</name>
    <dbReference type="NCBI Taxonomy" id="2126346"/>
    <lineage>
        <taxon>Bacteria</taxon>
        <taxon>Bacillati</taxon>
        <taxon>Actinomycetota</taxon>
        <taxon>Actinomycetes</taxon>
        <taxon>Kitasatosporales</taxon>
        <taxon>Streptomycetaceae</taxon>
        <taxon>Peterkaempfera</taxon>
    </lineage>
</organism>
<dbReference type="KEGG" id="stri:C7M71_029580"/>
<evidence type="ECO:0000259" key="7">
    <source>
        <dbReference type="Pfam" id="PF00324"/>
    </source>
</evidence>
<dbReference type="PIRSF" id="PIRSF006060">
    <property type="entry name" value="AA_transporter"/>
    <property type="match status" value="1"/>
</dbReference>
<feature type="transmembrane region" description="Helical" evidence="6">
    <location>
        <begin position="274"/>
        <end position="307"/>
    </location>
</feature>
<evidence type="ECO:0000256" key="2">
    <source>
        <dbReference type="ARBA" id="ARBA00022692"/>
    </source>
</evidence>
<feature type="transmembrane region" description="Helical" evidence="6">
    <location>
        <begin position="21"/>
        <end position="41"/>
    </location>
</feature>
<dbReference type="Proteomes" id="UP000249340">
    <property type="component" value="Chromosome"/>
</dbReference>
<dbReference type="InterPro" id="IPR004841">
    <property type="entry name" value="AA-permease/SLC12A_dom"/>
</dbReference>
<evidence type="ECO:0000313" key="8">
    <source>
        <dbReference type="EMBL" id="AXI80914.1"/>
    </source>
</evidence>
<keyword evidence="2 6" id="KW-0812">Transmembrane</keyword>
<feature type="transmembrane region" description="Helical" evidence="6">
    <location>
        <begin position="88"/>
        <end position="119"/>
    </location>
</feature>
<keyword evidence="3 6" id="KW-1133">Transmembrane helix</keyword>
<evidence type="ECO:0000313" key="9">
    <source>
        <dbReference type="Proteomes" id="UP000249340"/>
    </source>
</evidence>
<dbReference type="EMBL" id="CP031264">
    <property type="protein sequence ID" value="AXI80914.1"/>
    <property type="molecule type" value="Genomic_DNA"/>
</dbReference>
<feature type="transmembrane region" description="Helical" evidence="6">
    <location>
        <begin position="411"/>
        <end position="434"/>
    </location>
</feature>
<dbReference type="Gene3D" id="1.20.1740.10">
    <property type="entry name" value="Amino acid/polyamine transporter I"/>
    <property type="match status" value="1"/>
</dbReference>
<feature type="transmembrane region" description="Helical" evidence="6">
    <location>
        <begin position="193"/>
        <end position="212"/>
    </location>
</feature>
<proteinExistence type="predicted"/>
<comment type="subcellular location">
    <subcellularLocation>
        <location evidence="1">Membrane</location>
        <topology evidence="1">Multi-pass membrane protein</topology>
    </subcellularLocation>
</comment>
<dbReference type="PANTHER" id="PTHR42770:SF8">
    <property type="entry name" value="PUTRESCINE IMPORTER PUUP"/>
    <property type="match status" value="1"/>
</dbReference>
<dbReference type="InterPro" id="IPR050367">
    <property type="entry name" value="APC_superfamily"/>
</dbReference>
<keyword evidence="9" id="KW-1185">Reference proteome</keyword>
<evidence type="ECO:0000256" key="1">
    <source>
        <dbReference type="ARBA" id="ARBA00004141"/>
    </source>
</evidence>
<protein>
    <submittedName>
        <fullName evidence="8">APC family permease</fullName>
    </submittedName>
</protein>
<feature type="transmembrane region" description="Helical" evidence="6">
    <location>
        <begin position="125"/>
        <end position="146"/>
    </location>
</feature>
<feature type="transmembrane region" description="Helical" evidence="6">
    <location>
        <begin position="153"/>
        <end position="173"/>
    </location>
</feature>